<comment type="caution">
    <text evidence="1">The sequence shown here is derived from an EMBL/GenBank/DDBJ whole genome shotgun (WGS) entry which is preliminary data.</text>
</comment>
<dbReference type="AlphaFoldDB" id="A0A427A6U7"/>
<evidence type="ECO:0000313" key="1">
    <source>
        <dbReference type="EMBL" id="RRT71972.1"/>
    </source>
</evidence>
<reference evidence="1 2" key="1">
    <citation type="journal article" date="2014" name="Agronomy (Basel)">
        <title>A Draft Genome Sequence for Ensete ventricosum, the Drought-Tolerant Tree Against Hunger.</title>
        <authorList>
            <person name="Harrison J."/>
            <person name="Moore K.A."/>
            <person name="Paszkiewicz K."/>
            <person name="Jones T."/>
            <person name="Grant M."/>
            <person name="Ambacheew D."/>
            <person name="Muzemil S."/>
            <person name="Studholme D.J."/>
        </authorList>
    </citation>
    <scope>NUCLEOTIDE SEQUENCE [LARGE SCALE GENOMIC DNA]</scope>
</reference>
<organism evidence="1 2">
    <name type="scientific">Ensete ventricosum</name>
    <name type="common">Abyssinian banana</name>
    <name type="synonym">Musa ensete</name>
    <dbReference type="NCBI Taxonomy" id="4639"/>
    <lineage>
        <taxon>Eukaryota</taxon>
        <taxon>Viridiplantae</taxon>
        <taxon>Streptophyta</taxon>
        <taxon>Embryophyta</taxon>
        <taxon>Tracheophyta</taxon>
        <taxon>Spermatophyta</taxon>
        <taxon>Magnoliopsida</taxon>
        <taxon>Liliopsida</taxon>
        <taxon>Zingiberales</taxon>
        <taxon>Musaceae</taxon>
        <taxon>Ensete</taxon>
    </lineage>
</organism>
<evidence type="ECO:0000313" key="2">
    <source>
        <dbReference type="Proteomes" id="UP000287651"/>
    </source>
</evidence>
<sequence>MIEEMAAASAAEKLGSATMAAVATLTVSATDCGLDWLCGGWPKTRDDDEAGRGLGVRVRSKVKVGKGADAEMVTTPDEEGMIALASGLLGFVTPSLLVVEPDNSMAAAAEMVDAIAMAAGGRGWL</sequence>
<protein>
    <submittedName>
        <fullName evidence="1">Uncharacterized protein</fullName>
    </submittedName>
</protein>
<proteinExistence type="predicted"/>
<dbReference type="EMBL" id="AMZH03003551">
    <property type="protein sequence ID" value="RRT71972.1"/>
    <property type="molecule type" value="Genomic_DNA"/>
</dbReference>
<gene>
    <name evidence="1" type="ORF">B296_00013210</name>
</gene>
<accession>A0A427A6U7</accession>
<dbReference type="Proteomes" id="UP000287651">
    <property type="component" value="Unassembled WGS sequence"/>
</dbReference>
<name>A0A427A6U7_ENSVE</name>